<keyword evidence="2" id="KW-0489">Methyltransferase</keyword>
<reference evidence="8" key="1">
    <citation type="submission" date="2021-01" db="EMBL/GenBank/DDBJ databases">
        <authorList>
            <person name="Corre E."/>
            <person name="Pelletier E."/>
            <person name="Niang G."/>
            <person name="Scheremetjew M."/>
            <person name="Finn R."/>
            <person name="Kale V."/>
            <person name="Holt S."/>
            <person name="Cochrane G."/>
            <person name="Meng A."/>
            <person name="Brown T."/>
            <person name="Cohen L."/>
        </authorList>
    </citation>
    <scope>NUCLEOTIDE SEQUENCE</scope>
    <source>
        <strain evidence="8">CCMP1320</strain>
    </source>
</reference>
<evidence type="ECO:0000256" key="5">
    <source>
        <dbReference type="ARBA" id="ARBA00023244"/>
    </source>
</evidence>
<evidence type="ECO:0000256" key="3">
    <source>
        <dbReference type="ARBA" id="ARBA00022679"/>
    </source>
</evidence>
<dbReference type="PANTHER" id="PTHR45790">
    <property type="entry name" value="SIROHEME SYNTHASE-RELATED"/>
    <property type="match status" value="1"/>
</dbReference>
<protein>
    <recommendedName>
        <fullName evidence="1">uroporphyrinogen-III C-methyltransferase</fullName>
        <ecNumber evidence="1">2.1.1.107</ecNumber>
    </recommendedName>
</protein>
<dbReference type="Gene3D" id="3.30.950.10">
    <property type="entry name" value="Methyltransferase, Cobalt-precorrin-4 Transmethylase, Domain 2"/>
    <property type="match status" value="1"/>
</dbReference>
<evidence type="ECO:0000256" key="2">
    <source>
        <dbReference type="ARBA" id="ARBA00022603"/>
    </source>
</evidence>
<keyword evidence="3" id="KW-0808">Transferase</keyword>
<dbReference type="SUPFAM" id="SSF53790">
    <property type="entry name" value="Tetrapyrrole methylase"/>
    <property type="match status" value="1"/>
</dbReference>
<dbReference type="InterPro" id="IPR035996">
    <property type="entry name" value="4pyrrol_Methylase_sf"/>
</dbReference>
<dbReference type="AlphaFoldDB" id="A0A7S3QRL3"/>
<sequence length="297" mass="30998">MLGARSFSSPIGSTIHPGGSNCTKGTARTHRKHALRRSQQAAGAHQLPSAQAAESAPAPSKGTCFLVGGGLGPVDHLTVKAAKLLQSAEVCVYDDLGAQGPLELLPPSCERVYVGKRGGKQSIKQPDIDRILVELCSQGRNVIRLKGGCPSVFSRVSSEMTALTAAGCPYEFVPGISSALAAPLMAGFPLTQAHIGTAFAVTSGHDLDQNWAAFAAIPTLVVLMAGRTLPQIGRKLLDVSWAPDTHVCIVRSAGTSEQQIWHMSLASVIADPPKEDLSPCIVVFGNVARLGLHDGSV</sequence>
<dbReference type="EMBL" id="HBIP01010209">
    <property type="protein sequence ID" value="CAE0490605.1"/>
    <property type="molecule type" value="Transcribed_RNA"/>
</dbReference>
<dbReference type="EC" id="2.1.1.107" evidence="1"/>
<evidence type="ECO:0000256" key="4">
    <source>
        <dbReference type="ARBA" id="ARBA00022691"/>
    </source>
</evidence>
<dbReference type="Gene3D" id="3.40.1010.10">
    <property type="entry name" value="Cobalt-precorrin-4 Transmethylase, Domain 1"/>
    <property type="match status" value="1"/>
</dbReference>
<evidence type="ECO:0000259" key="7">
    <source>
        <dbReference type="Pfam" id="PF00590"/>
    </source>
</evidence>
<feature type="domain" description="Tetrapyrrole methylase" evidence="7">
    <location>
        <begin position="64"/>
        <end position="267"/>
    </location>
</feature>
<evidence type="ECO:0000256" key="1">
    <source>
        <dbReference type="ARBA" id="ARBA00012162"/>
    </source>
</evidence>
<dbReference type="GO" id="GO:0019354">
    <property type="term" value="P:siroheme biosynthetic process"/>
    <property type="evidence" value="ECO:0007669"/>
    <property type="project" value="InterPro"/>
</dbReference>
<dbReference type="FunFam" id="3.40.1010.10:FF:000001">
    <property type="entry name" value="Siroheme synthase"/>
    <property type="match status" value="1"/>
</dbReference>
<dbReference type="InterPro" id="IPR006366">
    <property type="entry name" value="CobA/CysG_C"/>
</dbReference>
<feature type="region of interest" description="Disordered" evidence="6">
    <location>
        <begin position="1"/>
        <end position="57"/>
    </location>
</feature>
<organism evidence="8">
    <name type="scientific">Dunaliella tertiolecta</name>
    <name type="common">Green alga</name>
    <dbReference type="NCBI Taxonomy" id="3047"/>
    <lineage>
        <taxon>Eukaryota</taxon>
        <taxon>Viridiplantae</taxon>
        <taxon>Chlorophyta</taxon>
        <taxon>core chlorophytes</taxon>
        <taxon>Chlorophyceae</taxon>
        <taxon>CS clade</taxon>
        <taxon>Chlamydomonadales</taxon>
        <taxon>Dunaliellaceae</taxon>
        <taxon>Dunaliella</taxon>
    </lineage>
</organism>
<feature type="compositionally biased region" description="Low complexity" evidence="6">
    <location>
        <begin position="48"/>
        <end position="57"/>
    </location>
</feature>
<dbReference type="InterPro" id="IPR050161">
    <property type="entry name" value="Siro_Cobalamin_biosynth"/>
</dbReference>
<gene>
    <name evidence="8" type="ORF">DTER00134_LOCUS5678</name>
</gene>
<dbReference type="GO" id="GO:0032259">
    <property type="term" value="P:methylation"/>
    <property type="evidence" value="ECO:0007669"/>
    <property type="project" value="UniProtKB-KW"/>
</dbReference>
<accession>A0A7S3QRL3</accession>
<feature type="compositionally biased region" description="Basic residues" evidence="6">
    <location>
        <begin position="27"/>
        <end position="36"/>
    </location>
</feature>
<dbReference type="InterPro" id="IPR014776">
    <property type="entry name" value="4pyrrole_Mease_sub2"/>
</dbReference>
<dbReference type="GO" id="GO:0004851">
    <property type="term" value="F:uroporphyrin-III C-methyltransferase activity"/>
    <property type="evidence" value="ECO:0007669"/>
    <property type="project" value="UniProtKB-EC"/>
</dbReference>
<dbReference type="PANTHER" id="PTHR45790:SF3">
    <property type="entry name" value="S-ADENOSYL-L-METHIONINE-DEPENDENT UROPORPHYRINOGEN III METHYLTRANSFERASE, CHLOROPLASTIC"/>
    <property type="match status" value="1"/>
</dbReference>
<dbReference type="InterPro" id="IPR000878">
    <property type="entry name" value="4pyrrol_Mease"/>
</dbReference>
<evidence type="ECO:0000313" key="8">
    <source>
        <dbReference type="EMBL" id="CAE0490605.1"/>
    </source>
</evidence>
<dbReference type="InterPro" id="IPR014777">
    <property type="entry name" value="4pyrrole_Mease_sub1"/>
</dbReference>
<keyword evidence="4" id="KW-0949">S-adenosyl-L-methionine</keyword>
<dbReference type="NCBIfam" id="TIGR01469">
    <property type="entry name" value="cobA_cysG_Cterm"/>
    <property type="match status" value="1"/>
</dbReference>
<evidence type="ECO:0000256" key="6">
    <source>
        <dbReference type="SAM" id="MobiDB-lite"/>
    </source>
</evidence>
<dbReference type="Pfam" id="PF00590">
    <property type="entry name" value="TP_methylase"/>
    <property type="match status" value="1"/>
</dbReference>
<keyword evidence="5" id="KW-0627">Porphyrin biosynthesis</keyword>
<dbReference type="CDD" id="cd11642">
    <property type="entry name" value="SUMT"/>
    <property type="match status" value="1"/>
</dbReference>
<feature type="compositionally biased region" description="Polar residues" evidence="6">
    <location>
        <begin position="1"/>
        <end position="12"/>
    </location>
</feature>
<proteinExistence type="predicted"/>
<name>A0A7S3QRL3_DUNTE</name>